<keyword evidence="2" id="KW-1185">Reference proteome</keyword>
<sequence>MDHFREAHILPFLKIIGLDGEEESNEESWWVLKDLQEESEEVAYEGIQSLALGVLDHSFLVGDSGVQVKNFANGIHGKGVYVSFDHGNPKSSLYLVHLMPQKALLMKAEMNVLLMSSKIVDSEASPNRASSAGY</sequence>
<dbReference type="OrthoDB" id="1722707at2759"/>
<dbReference type="InterPro" id="IPR040458">
    <property type="entry name" value="Vid27"/>
</dbReference>
<dbReference type="PANTHER" id="PTHR31913:SF0">
    <property type="entry name" value="VACUOLAR IMPORT AND DEGRADATION PROTEIN 27"/>
    <property type="match status" value="1"/>
</dbReference>
<evidence type="ECO:0000313" key="2">
    <source>
        <dbReference type="Proteomes" id="UP000828251"/>
    </source>
</evidence>
<dbReference type="Proteomes" id="UP000828251">
    <property type="component" value="Unassembled WGS sequence"/>
</dbReference>
<protein>
    <submittedName>
        <fullName evidence="1">Uncharacterized protein</fullName>
    </submittedName>
</protein>
<gene>
    <name evidence="1" type="ORF">J1N35_004830</name>
</gene>
<name>A0A9D4AIP5_9ROSI</name>
<dbReference type="GO" id="GO:0005634">
    <property type="term" value="C:nucleus"/>
    <property type="evidence" value="ECO:0007669"/>
    <property type="project" value="TreeGrafter"/>
</dbReference>
<reference evidence="1 2" key="1">
    <citation type="journal article" date="2021" name="Plant Biotechnol. J.">
        <title>Multi-omics assisted identification of the key and species-specific regulatory components of drought-tolerant mechanisms in Gossypium stocksii.</title>
        <authorList>
            <person name="Yu D."/>
            <person name="Ke L."/>
            <person name="Zhang D."/>
            <person name="Wu Y."/>
            <person name="Sun Y."/>
            <person name="Mei J."/>
            <person name="Sun J."/>
            <person name="Sun Y."/>
        </authorList>
    </citation>
    <scope>NUCLEOTIDE SEQUENCE [LARGE SCALE GENOMIC DNA]</scope>
    <source>
        <strain evidence="2">cv. E1</strain>
        <tissue evidence="1">Leaf</tissue>
    </source>
</reference>
<proteinExistence type="predicted"/>
<dbReference type="GO" id="GO:0005737">
    <property type="term" value="C:cytoplasm"/>
    <property type="evidence" value="ECO:0007669"/>
    <property type="project" value="TreeGrafter"/>
</dbReference>
<dbReference type="EMBL" id="JAIQCV010000002">
    <property type="protein sequence ID" value="KAH1121670.1"/>
    <property type="molecule type" value="Genomic_DNA"/>
</dbReference>
<accession>A0A9D4AIP5</accession>
<dbReference type="PANTHER" id="PTHR31913">
    <property type="entry name" value="VACUOLAR IMPORT AND DEGRADATION PROTEIN 27"/>
    <property type="match status" value="1"/>
</dbReference>
<evidence type="ECO:0000313" key="1">
    <source>
        <dbReference type="EMBL" id="KAH1121670.1"/>
    </source>
</evidence>
<organism evidence="1 2">
    <name type="scientific">Gossypium stocksii</name>
    <dbReference type="NCBI Taxonomy" id="47602"/>
    <lineage>
        <taxon>Eukaryota</taxon>
        <taxon>Viridiplantae</taxon>
        <taxon>Streptophyta</taxon>
        <taxon>Embryophyta</taxon>
        <taxon>Tracheophyta</taxon>
        <taxon>Spermatophyta</taxon>
        <taxon>Magnoliopsida</taxon>
        <taxon>eudicotyledons</taxon>
        <taxon>Gunneridae</taxon>
        <taxon>Pentapetalae</taxon>
        <taxon>rosids</taxon>
        <taxon>malvids</taxon>
        <taxon>Malvales</taxon>
        <taxon>Malvaceae</taxon>
        <taxon>Malvoideae</taxon>
        <taxon>Gossypium</taxon>
    </lineage>
</organism>
<comment type="caution">
    <text evidence="1">The sequence shown here is derived from an EMBL/GenBank/DDBJ whole genome shotgun (WGS) entry which is preliminary data.</text>
</comment>
<dbReference type="AlphaFoldDB" id="A0A9D4AIP5"/>